<sequence>MPKLSIFIATSLDGYIARYDGSIDWLMEANQLARPREDCGYKAFISTVDLGGIVQIKYQLNDYSNI</sequence>
<dbReference type="STRING" id="66969.Lwal_0081"/>
<reference evidence="1 2" key="1">
    <citation type="submission" date="2015-11" db="EMBL/GenBank/DDBJ databases">
        <title>Genomic analysis of 38 Legionella species identifies large and diverse effector repertoires.</title>
        <authorList>
            <person name="Burstein D."/>
            <person name="Amaro F."/>
            <person name="Zusman T."/>
            <person name="Lifshitz Z."/>
            <person name="Cohen O."/>
            <person name="Gilbert J.A."/>
            <person name="Pupko T."/>
            <person name="Shuman H.A."/>
            <person name="Segal G."/>
        </authorList>
    </citation>
    <scope>NUCLEOTIDE SEQUENCE [LARGE SCALE GENOMIC DNA]</scope>
    <source>
        <strain evidence="1 2">ATCC 51914</strain>
    </source>
</reference>
<evidence type="ECO:0000313" key="2">
    <source>
        <dbReference type="Proteomes" id="UP000054729"/>
    </source>
</evidence>
<dbReference type="Gene3D" id="3.40.430.10">
    <property type="entry name" value="Dihydrofolate Reductase, subunit A"/>
    <property type="match status" value="1"/>
</dbReference>
<proteinExistence type="predicted"/>
<dbReference type="PATRIC" id="fig|66969.6.peg.91"/>
<comment type="caution">
    <text evidence="1">The sequence shown here is derived from an EMBL/GenBank/DDBJ whole genome shotgun (WGS) entry which is preliminary data.</text>
</comment>
<dbReference type="SUPFAM" id="SSF53597">
    <property type="entry name" value="Dihydrofolate reductase-like"/>
    <property type="match status" value="1"/>
</dbReference>
<dbReference type="Proteomes" id="UP000054729">
    <property type="component" value="Unassembled WGS sequence"/>
</dbReference>
<accession>A0A0W1AP20</accession>
<dbReference type="InterPro" id="IPR024072">
    <property type="entry name" value="DHFR-like_dom_sf"/>
</dbReference>
<keyword evidence="2" id="KW-1185">Reference proteome</keyword>
<organism evidence="1 2">
    <name type="scientific">Legionella waltersii</name>
    <dbReference type="NCBI Taxonomy" id="66969"/>
    <lineage>
        <taxon>Bacteria</taxon>
        <taxon>Pseudomonadati</taxon>
        <taxon>Pseudomonadota</taxon>
        <taxon>Gammaproteobacteria</taxon>
        <taxon>Legionellales</taxon>
        <taxon>Legionellaceae</taxon>
        <taxon>Legionella</taxon>
    </lineage>
</organism>
<evidence type="ECO:0000313" key="1">
    <source>
        <dbReference type="EMBL" id="KTD83045.1"/>
    </source>
</evidence>
<dbReference type="AlphaFoldDB" id="A0A0W1AP20"/>
<protein>
    <submittedName>
        <fullName evidence="1">Dihydrofolate reductase</fullName>
    </submittedName>
</protein>
<gene>
    <name evidence="1" type="ORF">Lwal_0081</name>
</gene>
<name>A0A0W1AP20_9GAMM</name>
<dbReference type="EMBL" id="LNZB01000003">
    <property type="protein sequence ID" value="KTD83045.1"/>
    <property type="molecule type" value="Genomic_DNA"/>
</dbReference>